<keyword evidence="2" id="KW-1185">Reference proteome</keyword>
<reference evidence="1 2" key="1">
    <citation type="journal article" date="2024" name="Ann. Entomol. Soc. Am.">
        <title>Genomic analyses of the southern and eastern yellowjacket wasps (Hymenoptera: Vespidae) reveal evolutionary signatures of social life.</title>
        <authorList>
            <person name="Catto M.A."/>
            <person name="Caine P.B."/>
            <person name="Orr S.E."/>
            <person name="Hunt B.G."/>
            <person name="Goodisman M.A.D."/>
        </authorList>
    </citation>
    <scope>NUCLEOTIDE SEQUENCE [LARGE SCALE GENOMIC DNA]</scope>
    <source>
        <strain evidence="1">233</strain>
        <tissue evidence="1">Head and thorax</tissue>
    </source>
</reference>
<gene>
    <name evidence="1" type="ORF">V1478_017225</name>
</gene>
<sequence length="124" mass="14142">MLDIVLQGRESGAYERHVYPGERLKEIRHKCTLGVFVFVYLLTSNRDYDIPSKAPPLNATLTILQAPLGKHELYLLAVISCLKRIQQLGLEIARYWISKDPHERFDRGSASRPVVIGPSLPMQR</sequence>
<comment type="caution">
    <text evidence="1">The sequence shown here is derived from an EMBL/GenBank/DDBJ whole genome shotgun (WGS) entry which is preliminary data.</text>
</comment>
<evidence type="ECO:0000313" key="1">
    <source>
        <dbReference type="EMBL" id="KAL2713032.1"/>
    </source>
</evidence>
<name>A0ABD1ZXY7_VESSQ</name>
<proteinExistence type="predicted"/>
<dbReference type="Proteomes" id="UP001607302">
    <property type="component" value="Unassembled WGS sequence"/>
</dbReference>
<dbReference type="EMBL" id="JAUDFV010000161">
    <property type="protein sequence ID" value="KAL2713032.1"/>
    <property type="molecule type" value="Genomic_DNA"/>
</dbReference>
<accession>A0ABD1ZXY7</accession>
<evidence type="ECO:0000313" key="2">
    <source>
        <dbReference type="Proteomes" id="UP001607302"/>
    </source>
</evidence>
<organism evidence="1 2">
    <name type="scientific">Vespula squamosa</name>
    <name type="common">Southern yellow jacket</name>
    <name type="synonym">Wasp</name>
    <dbReference type="NCBI Taxonomy" id="30214"/>
    <lineage>
        <taxon>Eukaryota</taxon>
        <taxon>Metazoa</taxon>
        <taxon>Ecdysozoa</taxon>
        <taxon>Arthropoda</taxon>
        <taxon>Hexapoda</taxon>
        <taxon>Insecta</taxon>
        <taxon>Pterygota</taxon>
        <taxon>Neoptera</taxon>
        <taxon>Endopterygota</taxon>
        <taxon>Hymenoptera</taxon>
        <taxon>Apocrita</taxon>
        <taxon>Aculeata</taxon>
        <taxon>Vespoidea</taxon>
        <taxon>Vespidae</taxon>
        <taxon>Vespinae</taxon>
        <taxon>Vespula</taxon>
    </lineage>
</organism>
<protein>
    <submittedName>
        <fullName evidence="1">Uncharacterized protein</fullName>
    </submittedName>
</protein>
<dbReference type="AlphaFoldDB" id="A0ABD1ZXY7"/>